<organism evidence="1 2">
    <name type="scientific">Betalipothrixvirus uzonense</name>
    <dbReference type="NCBI Taxonomy" id="512792"/>
    <lineage>
        <taxon>Viruses</taxon>
        <taxon>Adnaviria</taxon>
        <taxon>Zilligvirae</taxon>
        <taxon>Taleaviricota</taxon>
        <taxon>Tokiviricetes</taxon>
        <taxon>Ligamenvirales</taxon>
        <taxon>Lipothrixviridae</taxon>
        <taxon>Betalipothrixvirus</taxon>
    </lineage>
</organism>
<evidence type="ECO:0000313" key="1">
    <source>
        <dbReference type="EMBL" id="ACB37304.1"/>
    </source>
</evidence>
<name>B2CRP7_9VIRU</name>
<proteinExistence type="predicted"/>
<sequence>MLPTDVVFDINLKYDYAKRLYSLFDSYYYITNLLTSEFDMAVYNVQRRFIFDLIKNHKYINYEFNLKSFSDIVGLIKQFHNLVNMSRLIYRGTSYGFYRYKDDLYVISTGIVLTYGTFPEHISYWSILPTSALLFAINKSNPVILVGEMDDSICSPDYYYFTTGELTAMDGKKPINYGAVKYLRESEVRCYLYPKRKVKYVLQKDEICEIFRMTHSLYELIVSEDLIEKIERVCK</sequence>
<dbReference type="OrthoDB" id="7435at10239"/>
<reference evidence="1 2" key="1">
    <citation type="journal article" date="2008" name="Res. Microbiol.">
        <title>Viruses in acidic geothermal environments of the Kamchatka Peninsula.</title>
        <authorList>
            <person name="Bize A."/>
            <person name="Peng X."/>
            <person name="Prokofeva M."/>
            <person name="Maclellan K."/>
            <person name="Lucas S."/>
            <person name="Forterre P."/>
            <person name="Garrett R.A."/>
            <person name="Bonch-Osmolovskaya E.A."/>
            <person name="Prangishvili D."/>
        </authorList>
    </citation>
    <scope>NUCLEOTIDE SEQUENCE [LARGE SCALE GENOMIC DNA]</scope>
</reference>
<keyword evidence="2" id="KW-1185">Reference proteome</keyword>
<accession>B2CRP7</accession>
<dbReference type="RefSeq" id="YP_001798588.1">
    <property type="nucleotide sequence ID" value="NC_010537.1"/>
</dbReference>
<dbReference type="KEGG" id="vg:6186711"/>
<evidence type="ECO:0000313" key="2">
    <source>
        <dbReference type="Proteomes" id="UP000008691"/>
    </source>
</evidence>
<dbReference type="EMBL" id="EU545650">
    <property type="protein sequence ID" value="ACB37304.1"/>
    <property type="molecule type" value="Genomic_DNA"/>
</dbReference>
<protein>
    <submittedName>
        <fullName evidence="1">Uncharacterized protein</fullName>
    </submittedName>
</protein>
<dbReference type="Proteomes" id="UP000008691">
    <property type="component" value="Segment"/>
</dbReference>
<dbReference type="GeneID" id="6186711"/>